<dbReference type="Pfam" id="PF12867">
    <property type="entry name" value="DinB_2"/>
    <property type="match status" value="1"/>
</dbReference>
<dbReference type="Proteomes" id="UP000247459">
    <property type="component" value="Unassembled WGS sequence"/>
</dbReference>
<dbReference type="InterPro" id="IPR034660">
    <property type="entry name" value="DinB/YfiT-like"/>
</dbReference>
<comment type="caution">
    <text evidence="2">The sequence shown here is derived from an EMBL/GenBank/DDBJ whole genome shotgun (WGS) entry which is preliminary data.</text>
</comment>
<dbReference type="OrthoDB" id="1495892at2"/>
<protein>
    <recommendedName>
        <fullName evidence="1">DinB-like domain-containing protein</fullName>
    </recommendedName>
</protein>
<sequence>MLKNDSVAIIEQYKRNLAGYTIDQLRYKFQEDVWSIGQMYIHVIDVAEEYIDHIQTCTMETQEKHGGKTEVGTKVFIEKVWPDVRVKLEEPVNRTRNPNSKEEIIAGLEQVLKKMRYWEEQVRVTNQACKVRHGWFGWLNARDWFEMIGMHSRHHLRQKARLDEKLVEAGLCNNSLN</sequence>
<evidence type="ECO:0000313" key="2">
    <source>
        <dbReference type="EMBL" id="PYY25884.1"/>
    </source>
</evidence>
<dbReference type="InterPro" id="IPR024775">
    <property type="entry name" value="DinB-like"/>
</dbReference>
<name>A0A2W0C2C8_9BACL</name>
<dbReference type="Gene3D" id="1.20.120.450">
    <property type="entry name" value="dinb family like domain"/>
    <property type="match status" value="1"/>
</dbReference>
<accession>A0A2W0C2C8</accession>
<evidence type="ECO:0000313" key="3">
    <source>
        <dbReference type="Proteomes" id="UP000247459"/>
    </source>
</evidence>
<dbReference type="SUPFAM" id="SSF109854">
    <property type="entry name" value="DinB/YfiT-like putative metalloenzymes"/>
    <property type="match status" value="1"/>
</dbReference>
<dbReference type="EMBL" id="PRLG01000029">
    <property type="protein sequence ID" value="PYY25884.1"/>
    <property type="molecule type" value="Genomic_DNA"/>
</dbReference>
<dbReference type="AlphaFoldDB" id="A0A2W0C2C8"/>
<dbReference type="RefSeq" id="WP_110822020.1">
    <property type="nucleotide sequence ID" value="NZ_PRLG01000029.1"/>
</dbReference>
<gene>
    <name evidence="2" type="ORF">PIL02S_05253</name>
</gene>
<reference evidence="2 3" key="1">
    <citation type="submission" date="2018-01" db="EMBL/GenBank/DDBJ databases">
        <title>Genome sequence of the PGP bacterium Paenibacillus illinoisensis E3.</title>
        <authorList>
            <person name="Rolli E."/>
            <person name="Marasco R."/>
            <person name="Bessem C."/>
            <person name="Michoud G."/>
            <person name="Gaiarsa S."/>
            <person name="Borin S."/>
            <person name="Daffonchio D."/>
        </authorList>
    </citation>
    <scope>NUCLEOTIDE SEQUENCE [LARGE SCALE GENOMIC DNA]</scope>
    <source>
        <strain evidence="2 3">E3</strain>
    </source>
</reference>
<proteinExistence type="predicted"/>
<feature type="domain" description="DinB-like" evidence="1">
    <location>
        <begin position="18"/>
        <end position="158"/>
    </location>
</feature>
<evidence type="ECO:0000259" key="1">
    <source>
        <dbReference type="Pfam" id="PF12867"/>
    </source>
</evidence>
<organism evidence="2 3">
    <name type="scientific">Paenibacillus illinoisensis</name>
    <dbReference type="NCBI Taxonomy" id="59845"/>
    <lineage>
        <taxon>Bacteria</taxon>
        <taxon>Bacillati</taxon>
        <taxon>Bacillota</taxon>
        <taxon>Bacilli</taxon>
        <taxon>Bacillales</taxon>
        <taxon>Paenibacillaceae</taxon>
        <taxon>Paenibacillus</taxon>
    </lineage>
</organism>